<evidence type="ECO:0000256" key="2">
    <source>
        <dbReference type="ARBA" id="ARBA00022946"/>
    </source>
</evidence>
<proteinExistence type="inferred from homology"/>
<evidence type="ECO:0000256" key="6">
    <source>
        <dbReference type="ARBA" id="ARBA00038073"/>
    </source>
</evidence>
<sequence>MGLWLRGPFHRYGGPLQLIRPSRPYATKGGTQKLRPRHIPLPLNKLTDEQKHEKILEMHKKSGKPSDYDIQSQQIPAVFDMHIPHSIMQTCRIHGIKGPWRWLVQELMQWCGNAINLHRAVQYAGMPGILRRPSRFSPKALGTRSTRRGAWVAKLREVAKSRYIEFNEARARGDHAVIRKLASEPLVSQTLDRMKKYKGLRMEWKFITDRRPTQCLSIRSIPNAGLGHPPPRAGMQQVLIRFETHQTLAIYDRKGKLLQGNPTQVNTVKDYMIFEHRNWAPEEGWKLKAQVYETNID</sequence>
<evidence type="ECO:0000256" key="3">
    <source>
        <dbReference type="ARBA" id="ARBA00022980"/>
    </source>
</evidence>
<keyword evidence="11" id="KW-1185">Reference proteome</keyword>
<evidence type="ECO:0000256" key="7">
    <source>
        <dbReference type="ARBA" id="ARBA00039448"/>
    </source>
</evidence>
<dbReference type="OrthoDB" id="19619at2759"/>
<dbReference type="AlphaFoldDB" id="A0A9P6B4A2"/>
<dbReference type="GO" id="GO:1990904">
    <property type="term" value="C:ribonucleoprotein complex"/>
    <property type="evidence" value="ECO:0007669"/>
    <property type="project" value="UniProtKB-KW"/>
</dbReference>
<evidence type="ECO:0000259" key="9">
    <source>
        <dbReference type="SMART" id="SM00978"/>
    </source>
</evidence>
<keyword evidence="3" id="KW-0689">Ribosomal protein</keyword>
<dbReference type="SUPFAM" id="SSF54427">
    <property type="entry name" value="NTF2-like"/>
    <property type="match status" value="1"/>
</dbReference>
<organism evidence="10 11">
    <name type="scientific">Hydnum rufescens UP504</name>
    <dbReference type="NCBI Taxonomy" id="1448309"/>
    <lineage>
        <taxon>Eukaryota</taxon>
        <taxon>Fungi</taxon>
        <taxon>Dikarya</taxon>
        <taxon>Basidiomycota</taxon>
        <taxon>Agaricomycotina</taxon>
        <taxon>Agaricomycetes</taxon>
        <taxon>Cantharellales</taxon>
        <taxon>Hydnaceae</taxon>
        <taxon>Hydnum</taxon>
    </lineage>
</organism>
<evidence type="ECO:0000256" key="1">
    <source>
        <dbReference type="ARBA" id="ARBA00004173"/>
    </source>
</evidence>
<evidence type="ECO:0000313" key="11">
    <source>
        <dbReference type="Proteomes" id="UP000886523"/>
    </source>
</evidence>
<dbReference type="Proteomes" id="UP000886523">
    <property type="component" value="Unassembled WGS sequence"/>
</dbReference>
<dbReference type="InterPro" id="IPR007379">
    <property type="entry name" value="Tim44-like_dom"/>
</dbReference>
<dbReference type="PANTHER" id="PTHR28554:SF1">
    <property type="entry name" value="LARGE RIBOSOMAL SUBUNIT PROTEIN ML45"/>
    <property type="match status" value="1"/>
</dbReference>
<dbReference type="GO" id="GO:0005739">
    <property type="term" value="C:mitochondrion"/>
    <property type="evidence" value="ECO:0007669"/>
    <property type="project" value="UniProtKB-SubCell"/>
</dbReference>
<dbReference type="Pfam" id="PF04280">
    <property type="entry name" value="Tim44"/>
    <property type="match status" value="1"/>
</dbReference>
<evidence type="ECO:0000256" key="4">
    <source>
        <dbReference type="ARBA" id="ARBA00023128"/>
    </source>
</evidence>
<keyword evidence="5" id="KW-0687">Ribonucleoprotein</keyword>
<comment type="subcellular location">
    <subcellularLocation>
        <location evidence="1">Mitochondrion</location>
    </subcellularLocation>
</comment>
<dbReference type="SMART" id="SM00978">
    <property type="entry name" value="Tim44"/>
    <property type="match status" value="1"/>
</dbReference>
<name>A0A9P6B4A2_9AGAM</name>
<evidence type="ECO:0000313" key="10">
    <source>
        <dbReference type="EMBL" id="KAF9517458.1"/>
    </source>
</evidence>
<dbReference type="PANTHER" id="PTHR28554">
    <property type="entry name" value="39S RIBOSOMAL PROTEIN L45, MITOCHONDRIAL"/>
    <property type="match status" value="1"/>
</dbReference>
<dbReference type="GO" id="GO:0005840">
    <property type="term" value="C:ribosome"/>
    <property type="evidence" value="ECO:0007669"/>
    <property type="project" value="UniProtKB-KW"/>
</dbReference>
<keyword evidence="2" id="KW-0809">Transit peptide</keyword>
<evidence type="ECO:0000256" key="5">
    <source>
        <dbReference type="ARBA" id="ARBA00023274"/>
    </source>
</evidence>
<reference evidence="10" key="1">
    <citation type="journal article" date="2020" name="Nat. Commun.">
        <title>Large-scale genome sequencing of mycorrhizal fungi provides insights into the early evolution of symbiotic traits.</title>
        <authorList>
            <person name="Miyauchi S."/>
            <person name="Kiss E."/>
            <person name="Kuo A."/>
            <person name="Drula E."/>
            <person name="Kohler A."/>
            <person name="Sanchez-Garcia M."/>
            <person name="Morin E."/>
            <person name="Andreopoulos B."/>
            <person name="Barry K.W."/>
            <person name="Bonito G."/>
            <person name="Buee M."/>
            <person name="Carver A."/>
            <person name="Chen C."/>
            <person name="Cichocki N."/>
            <person name="Clum A."/>
            <person name="Culley D."/>
            <person name="Crous P.W."/>
            <person name="Fauchery L."/>
            <person name="Girlanda M."/>
            <person name="Hayes R.D."/>
            <person name="Keri Z."/>
            <person name="LaButti K."/>
            <person name="Lipzen A."/>
            <person name="Lombard V."/>
            <person name="Magnuson J."/>
            <person name="Maillard F."/>
            <person name="Murat C."/>
            <person name="Nolan M."/>
            <person name="Ohm R.A."/>
            <person name="Pangilinan J."/>
            <person name="Pereira M.F."/>
            <person name="Perotto S."/>
            <person name="Peter M."/>
            <person name="Pfister S."/>
            <person name="Riley R."/>
            <person name="Sitrit Y."/>
            <person name="Stielow J.B."/>
            <person name="Szollosi G."/>
            <person name="Zifcakova L."/>
            <person name="Stursova M."/>
            <person name="Spatafora J.W."/>
            <person name="Tedersoo L."/>
            <person name="Vaario L.M."/>
            <person name="Yamada A."/>
            <person name="Yan M."/>
            <person name="Wang P."/>
            <person name="Xu J."/>
            <person name="Bruns T."/>
            <person name="Baldrian P."/>
            <person name="Vilgalys R."/>
            <person name="Dunand C."/>
            <person name="Henrissat B."/>
            <person name="Grigoriev I.V."/>
            <person name="Hibbett D."/>
            <person name="Nagy L.G."/>
            <person name="Martin F.M."/>
        </authorList>
    </citation>
    <scope>NUCLEOTIDE SEQUENCE</scope>
    <source>
        <strain evidence="10">UP504</strain>
    </source>
</reference>
<evidence type="ECO:0000256" key="8">
    <source>
        <dbReference type="ARBA" id="ARBA00043031"/>
    </source>
</evidence>
<comment type="caution">
    <text evidence="10">The sequence shown here is derived from an EMBL/GenBank/DDBJ whole genome shotgun (WGS) entry which is preliminary data.</text>
</comment>
<dbReference type="EMBL" id="MU128931">
    <property type="protein sequence ID" value="KAF9517458.1"/>
    <property type="molecule type" value="Genomic_DNA"/>
</dbReference>
<dbReference type="Gene3D" id="3.10.450.240">
    <property type="match status" value="1"/>
</dbReference>
<keyword evidence="4" id="KW-0496">Mitochondrion</keyword>
<accession>A0A9P6B4A2</accession>
<dbReference type="InterPro" id="IPR032710">
    <property type="entry name" value="NTF2-like_dom_sf"/>
</dbReference>
<dbReference type="InterPro" id="IPR051975">
    <property type="entry name" value="mtLSU_mL45"/>
</dbReference>
<comment type="similarity">
    <text evidence="6">Belongs to the mitochondrion-specific ribosomal protein mL45 family.</text>
</comment>
<gene>
    <name evidence="10" type="ORF">BS47DRAFT_1389723</name>
</gene>
<protein>
    <recommendedName>
        <fullName evidence="7">Large ribosomal subunit protein mL45</fullName>
    </recommendedName>
    <alternativeName>
        <fullName evidence="8">39S ribosomal protein L45, mitochondrial</fullName>
    </alternativeName>
</protein>
<feature type="domain" description="Tim44-like" evidence="9">
    <location>
        <begin position="137"/>
        <end position="290"/>
    </location>
</feature>